<sequence length="60" mass="6578">MLQDVLADPALAQLLKPADRRGLTPLFWQHVQPYGEVRLDVAKRLPLGESTGPVQTGNQA</sequence>
<evidence type="ECO:0000313" key="1">
    <source>
        <dbReference type="EMBL" id="MBE1559615.1"/>
    </source>
</evidence>
<protein>
    <recommendedName>
        <fullName evidence="3">Tn3 transposase DDE domain-containing protein</fullName>
    </recommendedName>
</protein>
<proteinExistence type="predicted"/>
<name>A0ABR9KCF2_9ACTN</name>
<comment type="caution">
    <text evidence="1">The sequence shown here is derived from an EMBL/GenBank/DDBJ whole genome shotgun (WGS) entry which is preliminary data.</text>
</comment>
<dbReference type="EMBL" id="JADBEF010000001">
    <property type="protein sequence ID" value="MBE1559615.1"/>
    <property type="molecule type" value="Genomic_DNA"/>
</dbReference>
<keyword evidence="2" id="KW-1185">Reference proteome</keyword>
<gene>
    <name evidence="1" type="ORF">H4W81_002394</name>
</gene>
<dbReference type="RefSeq" id="WP_192774858.1">
    <property type="nucleotide sequence ID" value="NZ_BAAASY010000001.1"/>
</dbReference>
<evidence type="ECO:0000313" key="2">
    <source>
        <dbReference type="Proteomes" id="UP000661607"/>
    </source>
</evidence>
<evidence type="ECO:0008006" key="3">
    <source>
        <dbReference type="Google" id="ProtNLM"/>
    </source>
</evidence>
<dbReference type="Proteomes" id="UP000661607">
    <property type="component" value="Unassembled WGS sequence"/>
</dbReference>
<organism evidence="1 2">
    <name type="scientific">Nonomuraea africana</name>
    <dbReference type="NCBI Taxonomy" id="46171"/>
    <lineage>
        <taxon>Bacteria</taxon>
        <taxon>Bacillati</taxon>
        <taxon>Actinomycetota</taxon>
        <taxon>Actinomycetes</taxon>
        <taxon>Streptosporangiales</taxon>
        <taxon>Streptosporangiaceae</taxon>
        <taxon>Nonomuraea</taxon>
    </lineage>
</organism>
<reference evidence="1 2" key="1">
    <citation type="submission" date="2020-10" db="EMBL/GenBank/DDBJ databases">
        <title>Sequencing the genomes of 1000 actinobacteria strains.</title>
        <authorList>
            <person name="Klenk H.-P."/>
        </authorList>
    </citation>
    <scope>NUCLEOTIDE SEQUENCE [LARGE SCALE GENOMIC DNA]</scope>
    <source>
        <strain evidence="1 2">DSM 43748</strain>
    </source>
</reference>
<accession>A0ABR9KCF2</accession>